<organism evidence="2 3">
    <name type="scientific">Aphis craccivora</name>
    <name type="common">Cowpea aphid</name>
    <dbReference type="NCBI Taxonomy" id="307492"/>
    <lineage>
        <taxon>Eukaryota</taxon>
        <taxon>Metazoa</taxon>
        <taxon>Ecdysozoa</taxon>
        <taxon>Arthropoda</taxon>
        <taxon>Hexapoda</taxon>
        <taxon>Insecta</taxon>
        <taxon>Pterygota</taxon>
        <taxon>Neoptera</taxon>
        <taxon>Paraneoptera</taxon>
        <taxon>Hemiptera</taxon>
        <taxon>Sternorrhyncha</taxon>
        <taxon>Aphidomorpha</taxon>
        <taxon>Aphidoidea</taxon>
        <taxon>Aphididae</taxon>
        <taxon>Aphidini</taxon>
        <taxon>Aphis</taxon>
        <taxon>Aphis</taxon>
    </lineage>
</organism>
<gene>
    <name evidence="2" type="ORF">FWK35_00019807</name>
</gene>
<keyword evidence="1" id="KW-0472">Membrane</keyword>
<dbReference type="EMBL" id="VUJU01001470">
    <property type="protein sequence ID" value="KAF0765162.1"/>
    <property type="molecule type" value="Genomic_DNA"/>
</dbReference>
<accession>A0A6G0Z3U3</accession>
<evidence type="ECO:0000313" key="3">
    <source>
        <dbReference type="Proteomes" id="UP000478052"/>
    </source>
</evidence>
<keyword evidence="1" id="KW-0812">Transmembrane</keyword>
<dbReference type="OrthoDB" id="6604782at2759"/>
<proteinExistence type="predicted"/>
<keyword evidence="1" id="KW-1133">Transmembrane helix</keyword>
<protein>
    <submittedName>
        <fullName evidence="2">52 kDa repressor of the inhibitor of the protein kinase-like</fullName>
    </submittedName>
</protein>
<sequence>MVTIDECHPVLFPTIRQILVLLATLPVSIALAERSFSTLRRYAFCWLSHSLPVLML</sequence>
<dbReference type="AlphaFoldDB" id="A0A6G0Z3U3"/>
<dbReference type="Proteomes" id="UP000478052">
    <property type="component" value="Unassembled WGS sequence"/>
</dbReference>
<reference evidence="2 3" key="1">
    <citation type="submission" date="2019-08" db="EMBL/GenBank/DDBJ databases">
        <title>Whole genome of Aphis craccivora.</title>
        <authorList>
            <person name="Voronova N.V."/>
            <person name="Shulinski R.S."/>
            <person name="Bandarenka Y.V."/>
            <person name="Zhorov D.G."/>
            <person name="Warner D."/>
        </authorList>
    </citation>
    <scope>NUCLEOTIDE SEQUENCE [LARGE SCALE GENOMIC DNA]</scope>
    <source>
        <strain evidence="2">180601</strain>
        <tissue evidence="2">Whole Body</tissue>
    </source>
</reference>
<evidence type="ECO:0000313" key="2">
    <source>
        <dbReference type="EMBL" id="KAF0765162.1"/>
    </source>
</evidence>
<name>A0A6G0Z3U3_APHCR</name>
<evidence type="ECO:0000256" key="1">
    <source>
        <dbReference type="SAM" id="Phobius"/>
    </source>
</evidence>
<feature type="transmembrane region" description="Helical" evidence="1">
    <location>
        <begin position="15"/>
        <end position="32"/>
    </location>
</feature>
<keyword evidence="3" id="KW-1185">Reference proteome</keyword>
<comment type="caution">
    <text evidence="2">The sequence shown here is derived from an EMBL/GenBank/DDBJ whole genome shotgun (WGS) entry which is preliminary data.</text>
</comment>
<feature type="non-terminal residue" evidence="2">
    <location>
        <position position="56"/>
    </location>
</feature>